<keyword evidence="2" id="KW-0540">Nuclease</keyword>
<evidence type="ECO:0000313" key="5">
    <source>
        <dbReference type="EMBL" id="PPE74617.1"/>
    </source>
</evidence>
<keyword evidence="6" id="KW-1185">Reference proteome</keyword>
<dbReference type="Pfam" id="PF04231">
    <property type="entry name" value="Endonuclease_1"/>
    <property type="match status" value="1"/>
</dbReference>
<dbReference type="GO" id="GO:0004518">
    <property type="term" value="F:nuclease activity"/>
    <property type="evidence" value="ECO:0007669"/>
    <property type="project" value="UniProtKB-KW"/>
</dbReference>
<organism evidence="5 6">
    <name type="scientific">Solimonas fluminis</name>
    <dbReference type="NCBI Taxonomy" id="2086571"/>
    <lineage>
        <taxon>Bacteria</taxon>
        <taxon>Pseudomonadati</taxon>
        <taxon>Pseudomonadota</taxon>
        <taxon>Gammaproteobacteria</taxon>
        <taxon>Nevskiales</taxon>
        <taxon>Nevskiaceae</taxon>
        <taxon>Solimonas</taxon>
    </lineage>
</organism>
<reference evidence="5 6" key="1">
    <citation type="submission" date="2018-02" db="EMBL/GenBank/DDBJ databases">
        <title>Genome sequencing of Solimonas sp. HR-BB.</title>
        <authorList>
            <person name="Lee Y."/>
            <person name="Jeon C.O."/>
        </authorList>
    </citation>
    <scope>NUCLEOTIDE SEQUENCE [LARGE SCALE GENOMIC DNA]</scope>
    <source>
        <strain evidence="5 6">HR-BB</strain>
    </source>
</reference>
<evidence type="ECO:0000256" key="3">
    <source>
        <dbReference type="ARBA" id="ARBA00022801"/>
    </source>
</evidence>
<feature type="compositionally biased region" description="Polar residues" evidence="4">
    <location>
        <begin position="1"/>
        <end position="12"/>
    </location>
</feature>
<feature type="region of interest" description="Disordered" evidence="4">
    <location>
        <begin position="1"/>
        <end position="29"/>
    </location>
</feature>
<dbReference type="SUPFAM" id="SSF54060">
    <property type="entry name" value="His-Me finger endonucleases"/>
    <property type="match status" value="1"/>
</dbReference>
<evidence type="ECO:0000256" key="1">
    <source>
        <dbReference type="ARBA" id="ARBA00006429"/>
    </source>
</evidence>
<dbReference type="InterPro" id="IPR007346">
    <property type="entry name" value="Endonuclease-I"/>
</dbReference>
<dbReference type="InterPro" id="IPR044925">
    <property type="entry name" value="His-Me_finger_sf"/>
</dbReference>
<sequence>MATRSDSVTRHSSTARRAGAAGQRAKGHDGIRGRRSLTWAMSLRRIPLASLLLALLCTACAGLPPASMPSAAQPPDHTAVLPDLAAASYNQIANRYLLPLYARIAPLEIYCGCAFDPASKAVDPGTCRFDPERRWGDDDSRGARIEWEHVVPAARVAEALGCGSRAACRAQESFRLAENDPYNLLPALGALNARRSNHPYAEIPGEARAYGRCDFELQEQRDAGRRSARVEPPEAIKGDIARISLYYAQRHGIRFSDAELQQFQAWSAADPVSREERYRAAWIRRNITGWANPFVE</sequence>
<dbReference type="EMBL" id="PSNW01000003">
    <property type="protein sequence ID" value="PPE74617.1"/>
    <property type="molecule type" value="Genomic_DNA"/>
</dbReference>
<dbReference type="Proteomes" id="UP000238220">
    <property type="component" value="Unassembled WGS sequence"/>
</dbReference>
<proteinExistence type="inferred from homology"/>
<keyword evidence="3" id="KW-0378">Hydrolase</keyword>
<feature type="compositionally biased region" description="Low complexity" evidence="4">
    <location>
        <begin position="15"/>
        <end position="24"/>
    </location>
</feature>
<comment type="similarity">
    <text evidence="1">Belongs to the EndA/NucM nuclease family.</text>
</comment>
<dbReference type="PANTHER" id="PTHR33607">
    <property type="entry name" value="ENDONUCLEASE-1"/>
    <property type="match status" value="1"/>
</dbReference>
<dbReference type="GO" id="GO:0016787">
    <property type="term" value="F:hydrolase activity"/>
    <property type="evidence" value="ECO:0007669"/>
    <property type="project" value="UniProtKB-KW"/>
</dbReference>
<dbReference type="AlphaFoldDB" id="A0A2S5TI43"/>
<evidence type="ECO:0000256" key="4">
    <source>
        <dbReference type="SAM" id="MobiDB-lite"/>
    </source>
</evidence>
<accession>A0A2S5TI43</accession>
<evidence type="ECO:0000256" key="2">
    <source>
        <dbReference type="ARBA" id="ARBA00022722"/>
    </source>
</evidence>
<name>A0A2S5TI43_9GAMM</name>
<evidence type="ECO:0000313" key="6">
    <source>
        <dbReference type="Proteomes" id="UP000238220"/>
    </source>
</evidence>
<gene>
    <name evidence="5" type="ORF">C3942_07595</name>
</gene>
<evidence type="ECO:0008006" key="7">
    <source>
        <dbReference type="Google" id="ProtNLM"/>
    </source>
</evidence>
<comment type="caution">
    <text evidence="5">The sequence shown here is derived from an EMBL/GenBank/DDBJ whole genome shotgun (WGS) entry which is preliminary data.</text>
</comment>
<dbReference type="PANTHER" id="PTHR33607:SF2">
    <property type="entry name" value="ENDONUCLEASE-1"/>
    <property type="match status" value="1"/>
</dbReference>
<dbReference type="OrthoDB" id="9800417at2"/>
<protein>
    <recommendedName>
        <fullName evidence="7">Endonuclease I</fullName>
    </recommendedName>
</protein>